<accession>A0A2U2IZS4</accession>
<sequence length="146" mass="16040">MESGMTFDIDLLARTPDLRDMETSGARLVMTLRLWVVMNKLGRCPLQAMAEKLGSRRAAAHLHLMLEEVGAAWPEPFCVSPPCCPRLSHDEALVLDMVRAAGREDRPGFDRLLSDLLPADAREPLFASAGLVAATMREARPPFPSA</sequence>
<comment type="caution">
    <text evidence="1">The sequence shown here is derived from an EMBL/GenBank/DDBJ whole genome shotgun (WGS) entry which is preliminary data.</text>
</comment>
<keyword evidence="2" id="KW-1185">Reference proteome</keyword>
<reference evidence="1 2" key="1">
    <citation type="submission" date="2018-05" db="EMBL/GenBank/DDBJ databases">
        <title>Genome of Sphingosinicella humi QZX222.</title>
        <authorList>
            <person name="Qiao Z."/>
            <person name="Wang G."/>
        </authorList>
    </citation>
    <scope>NUCLEOTIDE SEQUENCE [LARGE SCALE GENOMIC DNA]</scope>
    <source>
        <strain evidence="1 2">QZX222</strain>
    </source>
</reference>
<name>A0A2U2IZS4_9SPHN</name>
<protein>
    <submittedName>
        <fullName evidence="1">Addiction module antidote protein</fullName>
    </submittedName>
</protein>
<organism evidence="1 2">
    <name type="scientific">Allosphingosinicella humi</name>
    <dbReference type="NCBI Taxonomy" id="2068657"/>
    <lineage>
        <taxon>Bacteria</taxon>
        <taxon>Pseudomonadati</taxon>
        <taxon>Pseudomonadota</taxon>
        <taxon>Alphaproteobacteria</taxon>
        <taxon>Sphingomonadales</taxon>
        <taxon>Sphingomonadaceae</taxon>
        <taxon>Allosphingosinicella</taxon>
    </lineage>
</organism>
<evidence type="ECO:0000313" key="2">
    <source>
        <dbReference type="Proteomes" id="UP000245916"/>
    </source>
</evidence>
<dbReference type="Proteomes" id="UP000245916">
    <property type="component" value="Unassembled WGS sequence"/>
</dbReference>
<evidence type="ECO:0000313" key="1">
    <source>
        <dbReference type="EMBL" id="PWG01584.1"/>
    </source>
</evidence>
<proteinExistence type="predicted"/>
<gene>
    <name evidence="1" type="ORF">DF286_00875</name>
</gene>
<dbReference type="EMBL" id="QFFF01000001">
    <property type="protein sequence ID" value="PWG01584.1"/>
    <property type="molecule type" value="Genomic_DNA"/>
</dbReference>
<dbReference type="AlphaFoldDB" id="A0A2U2IZS4"/>